<evidence type="ECO:0000256" key="1">
    <source>
        <dbReference type="ARBA" id="ARBA00004651"/>
    </source>
</evidence>
<feature type="transmembrane region" description="Helical" evidence="8">
    <location>
        <begin position="233"/>
        <end position="250"/>
    </location>
</feature>
<dbReference type="Pfam" id="PF01925">
    <property type="entry name" value="TauE"/>
    <property type="match status" value="1"/>
</dbReference>
<protein>
    <recommendedName>
        <fullName evidence="8">Probable membrane transporter protein</fullName>
    </recommendedName>
</protein>
<comment type="caution">
    <text evidence="9">The sequence shown here is derived from an EMBL/GenBank/DDBJ whole genome shotgun (WGS) entry which is preliminary data.</text>
</comment>
<evidence type="ECO:0000256" key="8">
    <source>
        <dbReference type="RuleBase" id="RU363041"/>
    </source>
</evidence>
<evidence type="ECO:0000256" key="5">
    <source>
        <dbReference type="ARBA" id="ARBA00022692"/>
    </source>
</evidence>
<dbReference type="InterPro" id="IPR052017">
    <property type="entry name" value="TSUP"/>
</dbReference>
<accession>A0A2P8F820</accession>
<sequence length="252" mass="26701">MIANFGPLLLLASVGIGIFAGVIKGIVGFGMPMLLISGLSMFLSPEWALAGLIFPTLATNGMQALRQGHRAAVQSVIRFRVFLLVGGVALVISAQFVRFLEPDTFLLLVGIPITAFAGMQLFGVTFHLSKPSQRIEALVGATAGTIGGISGVWGPPTVAYLTALGTEKAEQVRVQGVIYGLGAALLCFAHIGSGVLRWETLPFSIFLILPAMAGTWLGARIHDRIDQATFRKATLFVLTIVGLNLIRRGLMG</sequence>
<keyword evidence="3" id="KW-0813">Transport</keyword>
<keyword evidence="6 8" id="KW-1133">Transmembrane helix</keyword>
<feature type="transmembrane region" description="Helical" evidence="8">
    <location>
        <begin position="201"/>
        <end position="221"/>
    </location>
</feature>
<evidence type="ECO:0000256" key="2">
    <source>
        <dbReference type="ARBA" id="ARBA00009142"/>
    </source>
</evidence>
<keyword evidence="4 8" id="KW-1003">Cell membrane</keyword>
<dbReference type="InterPro" id="IPR002781">
    <property type="entry name" value="TM_pro_TauE-like"/>
</dbReference>
<dbReference type="PANTHER" id="PTHR30269:SF32">
    <property type="entry name" value="MEMBRANE TRANSPORTER PROTEIN-RELATED"/>
    <property type="match status" value="1"/>
</dbReference>
<gene>
    <name evidence="9" type="ORF">CLV88_11485</name>
</gene>
<feature type="transmembrane region" description="Helical" evidence="8">
    <location>
        <begin position="177"/>
        <end position="195"/>
    </location>
</feature>
<evidence type="ECO:0000256" key="6">
    <source>
        <dbReference type="ARBA" id="ARBA00022989"/>
    </source>
</evidence>
<dbReference type="EMBL" id="PYGJ01000014">
    <property type="protein sequence ID" value="PSL17873.1"/>
    <property type="molecule type" value="Genomic_DNA"/>
</dbReference>
<reference evidence="9 10" key="1">
    <citation type="submission" date="2018-03" db="EMBL/GenBank/DDBJ databases">
        <title>Genomic Encyclopedia of Archaeal and Bacterial Type Strains, Phase II (KMG-II): from individual species to whole genera.</title>
        <authorList>
            <person name="Goeker M."/>
        </authorList>
    </citation>
    <scope>NUCLEOTIDE SEQUENCE [LARGE SCALE GENOMIC DNA]</scope>
    <source>
        <strain evidence="9 10">DSM 100673</strain>
    </source>
</reference>
<evidence type="ECO:0000256" key="7">
    <source>
        <dbReference type="ARBA" id="ARBA00023136"/>
    </source>
</evidence>
<feature type="transmembrane region" description="Helical" evidence="8">
    <location>
        <begin position="33"/>
        <end position="58"/>
    </location>
</feature>
<dbReference type="AlphaFoldDB" id="A0A2P8F820"/>
<comment type="subcellular location">
    <subcellularLocation>
        <location evidence="1 8">Cell membrane</location>
        <topology evidence="1 8">Multi-pass membrane protein</topology>
    </subcellularLocation>
</comment>
<dbReference type="PANTHER" id="PTHR30269">
    <property type="entry name" value="TRANSMEMBRANE PROTEIN YFCA"/>
    <property type="match status" value="1"/>
</dbReference>
<evidence type="ECO:0000313" key="10">
    <source>
        <dbReference type="Proteomes" id="UP000240418"/>
    </source>
</evidence>
<evidence type="ECO:0000256" key="3">
    <source>
        <dbReference type="ARBA" id="ARBA00022448"/>
    </source>
</evidence>
<dbReference type="Proteomes" id="UP000240418">
    <property type="component" value="Unassembled WGS sequence"/>
</dbReference>
<keyword evidence="10" id="KW-1185">Reference proteome</keyword>
<feature type="transmembrane region" description="Helical" evidence="8">
    <location>
        <begin position="7"/>
        <end position="27"/>
    </location>
</feature>
<feature type="transmembrane region" description="Helical" evidence="8">
    <location>
        <begin position="79"/>
        <end position="99"/>
    </location>
</feature>
<keyword evidence="7 8" id="KW-0472">Membrane</keyword>
<keyword evidence="5 8" id="KW-0812">Transmembrane</keyword>
<evidence type="ECO:0000256" key="4">
    <source>
        <dbReference type="ARBA" id="ARBA00022475"/>
    </source>
</evidence>
<feature type="transmembrane region" description="Helical" evidence="8">
    <location>
        <begin position="105"/>
        <end position="128"/>
    </location>
</feature>
<dbReference type="GO" id="GO:0005886">
    <property type="term" value="C:plasma membrane"/>
    <property type="evidence" value="ECO:0007669"/>
    <property type="project" value="UniProtKB-SubCell"/>
</dbReference>
<organism evidence="9 10">
    <name type="scientific">Shimia abyssi</name>
    <dbReference type="NCBI Taxonomy" id="1662395"/>
    <lineage>
        <taxon>Bacteria</taxon>
        <taxon>Pseudomonadati</taxon>
        <taxon>Pseudomonadota</taxon>
        <taxon>Alphaproteobacteria</taxon>
        <taxon>Rhodobacterales</taxon>
        <taxon>Roseobacteraceae</taxon>
    </lineage>
</organism>
<name>A0A2P8F820_9RHOB</name>
<comment type="similarity">
    <text evidence="2 8">Belongs to the 4-toluene sulfonate uptake permease (TSUP) (TC 2.A.102) family.</text>
</comment>
<evidence type="ECO:0000313" key="9">
    <source>
        <dbReference type="EMBL" id="PSL17873.1"/>
    </source>
</evidence>
<proteinExistence type="inferred from homology"/>